<reference evidence="6 7" key="1">
    <citation type="submission" date="2018-08" db="EMBL/GenBank/DDBJ databases">
        <title>Genome sequence of strict halophilic Halobacillus trueperi SS1 isolated from Lunsu, a salty water body of North West Himalayas.</title>
        <authorList>
            <person name="Gupta S."/>
            <person name="Sharma P."/>
            <person name="Dev K."/>
            <person name="Baumler D."/>
            <person name="Sourirajan A."/>
        </authorList>
    </citation>
    <scope>NUCLEOTIDE SEQUENCE [LARGE SCALE GENOMIC DNA]</scope>
    <source>
        <strain evidence="6 7">SS1</strain>
    </source>
</reference>
<feature type="transmembrane region" description="Helical" evidence="5">
    <location>
        <begin position="65"/>
        <end position="86"/>
    </location>
</feature>
<feature type="transmembrane region" description="Helical" evidence="5">
    <location>
        <begin position="35"/>
        <end position="53"/>
    </location>
</feature>
<evidence type="ECO:0000256" key="5">
    <source>
        <dbReference type="SAM" id="Phobius"/>
    </source>
</evidence>
<evidence type="ECO:0000313" key="6">
    <source>
        <dbReference type="EMBL" id="RDY70337.1"/>
    </source>
</evidence>
<evidence type="ECO:0000313" key="7">
    <source>
        <dbReference type="Proteomes" id="UP000257032"/>
    </source>
</evidence>
<evidence type="ECO:0000256" key="1">
    <source>
        <dbReference type="ARBA" id="ARBA00004370"/>
    </source>
</evidence>
<evidence type="ECO:0000256" key="2">
    <source>
        <dbReference type="ARBA" id="ARBA00022692"/>
    </source>
</evidence>
<evidence type="ECO:0000256" key="3">
    <source>
        <dbReference type="ARBA" id="ARBA00022989"/>
    </source>
</evidence>
<protein>
    <submittedName>
        <fullName evidence="6">PTS mannose transporter subunit IID</fullName>
    </submittedName>
</protein>
<gene>
    <name evidence="6" type="ORF">DXT76_13805</name>
</gene>
<comment type="subcellular location">
    <subcellularLocation>
        <location evidence="1">Membrane</location>
    </subcellularLocation>
</comment>
<dbReference type="Pfam" id="PF04688">
    <property type="entry name" value="Holin_SPP1"/>
    <property type="match status" value="1"/>
</dbReference>
<evidence type="ECO:0000256" key="4">
    <source>
        <dbReference type="ARBA" id="ARBA00023136"/>
    </source>
</evidence>
<dbReference type="Proteomes" id="UP000257032">
    <property type="component" value="Unassembled WGS sequence"/>
</dbReference>
<keyword evidence="2 5" id="KW-0812">Transmembrane</keyword>
<dbReference type="GO" id="GO:0016020">
    <property type="term" value="C:membrane"/>
    <property type="evidence" value="ECO:0007669"/>
    <property type="project" value="UniProtKB-SubCell"/>
</dbReference>
<comment type="caution">
    <text evidence="6">The sequence shown here is derived from an EMBL/GenBank/DDBJ whole genome shotgun (WGS) entry which is preliminary data.</text>
</comment>
<accession>A0A3D8VM23</accession>
<dbReference type="InterPro" id="IPR006479">
    <property type="entry name" value="Holin"/>
</dbReference>
<organism evidence="6 7">
    <name type="scientific">Halobacillus trueperi</name>
    <dbReference type="NCBI Taxonomy" id="156205"/>
    <lineage>
        <taxon>Bacteria</taxon>
        <taxon>Bacillati</taxon>
        <taxon>Bacillota</taxon>
        <taxon>Bacilli</taxon>
        <taxon>Bacillales</taxon>
        <taxon>Bacillaceae</taxon>
        <taxon>Halobacillus</taxon>
    </lineage>
</organism>
<proteinExistence type="predicted"/>
<name>A0A3D8VM23_9BACI</name>
<dbReference type="AlphaFoldDB" id="A0A3D8VM23"/>
<dbReference type="EMBL" id="QTLC01000048">
    <property type="protein sequence ID" value="RDY70337.1"/>
    <property type="molecule type" value="Genomic_DNA"/>
</dbReference>
<keyword evidence="4 5" id="KW-0472">Membrane</keyword>
<sequence length="108" mass="12057">MAAKPTCMGSCRHIRHSFCISIYRRLNMKEEIKEVATLFGGFLTAVMGFFAALNIKFEWLTEASISSFVTVIVAGGMLGAGIYSAWKNTYVSKKGKKQKKELQRKGLK</sequence>
<keyword evidence="3 5" id="KW-1133">Transmembrane helix</keyword>